<dbReference type="PANTHER" id="PTHR44051:SF8">
    <property type="entry name" value="GLUTATHIONE S-TRANSFERASE GSTA"/>
    <property type="match status" value="1"/>
</dbReference>
<keyword evidence="4" id="KW-1185">Reference proteome</keyword>
<dbReference type="InterPro" id="IPR040079">
    <property type="entry name" value="Glutathione_S-Trfase"/>
</dbReference>
<dbReference type="Proteomes" id="UP000198599">
    <property type="component" value="Unassembled WGS sequence"/>
</dbReference>
<dbReference type="RefSeq" id="WP_092838651.1">
    <property type="nucleotide sequence ID" value="NZ_FOVP01000011.1"/>
</dbReference>
<dbReference type="SUPFAM" id="SSF47616">
    <property type="entry name" value="GST C-terminal domain-like"/>
    <property type="match status" value="1"/>
</dbReference>
<dbReference type="InterPro" id="IPR004045">
    <property type="entry name" value="Glutathione_S-Trfase_N"/>
</dbReference>
<dbReference type="GO" id="GO:0016740">
    <property type="term" value="F:transferase activity"/>
    <property type="evidence" value="ECO:0007669"/>
    <property type="project" value="UniProtKB-KW"/>
</dbReference>
<dbReference type="Pfam" id="PF02798">
    <property type="entry name" value="GST_N"/>
    <property type="match status" value="1"/>
</dbReference>
<dbReference type="Pfam" id="PF13410">
    <property type="entry name" value="GST_C_2"/>
    <property type="match status" value="1"/>
</dbReference>
<feature type="domain" description="GST N-terminal" evidence="1">
    <location>
        <begin position="2"/>
        <end position="83"/>
    </location>
</feature>
<dbReference type="PROSITE" id="PS50405">
    <property type="entry name" value="GST_CTER"/>
    <property type="match status" value="1"/>
</dbReference>
<dbReference type="Gene3D" id="3.40.30.10">
    <property type="entry name" value="Glutaredoxin"/>
    <property type="match status" value="1"/>
</dbReference>
<dbReference type="SFLD" id="SFLDS00019">
    <property type="entry name" value="Glutathione_Transferase_(cytos"/>
    <property type="match status" value="1"/>
</dbReference>
<reference evidence="4" key="1">
    <citation type="submission" date="2016-10" db="EMBL/GenBank/DDBJ databases">
        <authorList>
            <person name="Varghese N."/>
            <person name="Submissions S."/>
        </authorList>
    </citation>
    <scope>NUCLEOTIDE SEQUENCE [LARGE SCALE GENOMIC DNA]</scope>
    <source>
        <strain evidence="4">DSM 28463</strain>
    </source>
</reference>
<dbReference type="Gene3D" id="1.20.1050.10">
    <property type="match status" value="1"/>
</dbReference>
<dbReference type="CDD" id="cd03057">
    <property type="entry name" value="GST_N_Beta"/>
    <property type="match status" value="1"/>
</dbReference>
<dbReference type="STRING" id="1005928.SAMN04487859_111149"/>
<dbReference type="AlphaFoldDB" id="A0A1I5D3H8"/>
<evidence type="ECO:0000313" key="4">
    <source>
        <dbReference type="Proteomes" id="UP000198599"/>
    </source>
</evidence>
<gene>
    <name evidence="3" type="ORF">SAMN04487859_111149</name>
</gene>
<dbReference type="EMBL" id="FOVP01000011">
    <property type="protein sequence ID" value="SFN93656.1"/>
    <property type="molecule type" value="Genomic_DNA"/>
</dbReference>
<dbReference type="PROSITE" id="PS50404">
    <property type="entry name" value="GST_NTER"/>
    <property type="match status" value="1"/>
</dbReference>
<dbReference type="SUPFAM" id="SSF52833">
    <property type="entry name" value="Thioredoxin-like"/>
    <property type="match status" value="1"/>
</dbReference>
<name>A0A1I5D3H8_9RHOB</name>
<organism evidence="3 4">
    <name type="scientific">Roseovarius lutimaris</name>
    <dbReference type="NCBI Taxonomy" id="1005928"/>
    <lineage>
        <taxon>Bacteria</taxon>
        <taxon>Pseudomonadati</taxon>
        <taxon>Pseudomonadota</taxon>
        <taxon>Alphaproteobacteria</taxon>
        <taxon>Rhodobacterales</taxon>
        <taxon>Roseobacteraceae</taxon>
        <taxon>Roseovarius</taxon>
    </lineage>
</organism>
<dbReference type="PANTHER" id="PTHR44051">
    <property type="entry name" value="GLUTATHIONE S-TRANSFERASE-RELATED"/>
    <property type="match status" value="1"/>
</dbReference>
<feature type="domain" description="GST C-terminal" evidence="2">
    <location>
        <begin position="87"/>
        <end position="222"/>
    </location>
</feature>
<keyword evidence="3" id="KW-0808">Transferase</keyword>
<dbReference type="InterPro" id="IPR036282">
    <property type="entry name" value="Glutathione-S-Trfase_C_sf"/>
</dbReference>
<accession>A0A1I5D3H8</accession>
<evidence type="ECO:0000259" key="1">
    <source>
        <dbReference type="PROSITE" id="PS50404"/>
    </source>
</evidence>
<dbReference type="OrthoDB" id="7583243at2"/>
<dbReference type="SFLD" id="SFLDG00358">
    <property type="entry name" value="Main_(cytGST)"/>
    <property type="match status" value="1"/>
</dbReference>
<dbReference type="InterPro" id="IPR036249">
    <property type="entry name" value="Thioredoxin-like_sf"/>
</dbReference>
<evidence type="ECO:0000313" key="3">
    <source>
        <dbReference type="EMBL" id="SFN93656.1"/>
    </source>
</evidence>
<protein>
    <submittedName>
        <fullName evidence="3">Glutathione S-transferase</fullName>
    </submittedName>
</protein>
<evidence type="ECO:0000259" key="2">
    <source>
        <dbReference type="PROSITE" id="PS50405"/>
    </source>
</evidence>
<proteinExistence type="predicted"/>
<dbReference type="InterPro" id="IPR010987">
    <property type="entry name" value="Glutathione-S-Trfase_C-like"/>
</dbReference>
<sequence length="236" mass="26088">MTETYRLHYAPDNASLIIRLALEELGAPYTCVLVDRADAAHKSPAYLALNPNGLIPVLETPEGALFETGAILLWLADRHGRLAPMVNSPERGDFLKWLFFMANTLHPALRMTFYPAQYIGDDQSAQAILRRHMQSEIARHLDTLEGLAAAAPPWFCAPEVSLFDLYLGPLLRWMVLYPAPNGGADWFSIEKWSRLHAMVTRLESRGCVITAIRAEGLGDAPFSAPIYATPPEGSAT</sequence>